<dbReference type="EMBL" id="QJKD01000008">
    <property type="protein sequence ID" value="PXX51997.1"/>
    <property type="molecule type" value="Genomic_DNA"/>
</dbReference>
<evidence type="ECO:0000259" key="13">
    <source>
        <dbReference type="PROSITE" id="PS50885"/>
    </source>
</evidence>
<evidence type="ECO:0000256" key="10">
    <source>
        <dbReference type="ARBA" id="ARBA00023012"/>
    </source>
</evidence>
<keyword evidence="8" id="KW-0067">ATP-binding</keyword>
<feature type="domain" description="HAMP" evidence="13">
    <location>
        <begin position="309"/>
        <end position="362"/>
    </location>
</feature>
<dbReference type="GO" id="GO:0005886">
    <property type="term" value="C:plasma membrane"/>
    <property type="evidence" value="ECO:0007669"/>
    <property type="project" value="UniProtKB-SubCell"/>
</dbReference>
<comment type="subcellular location">
    <subcellularLocation>
        <location evidence="1">Cell membrane</location>
        <topology evidence="1">Multi-pass membrane protein</topology>
    </subcellularLocation>
</comment>
<keyword evidence="9 12" id="KW-1133">Transmembrane helix</keyword>
<keyword evidence="6" id="KW-0547">Nucleotide-binding</keyword>
<keyword evidence="2" id="KW-1003">Cell membrane</keyword>
<dbReference type="Proteomes" id="UP000248057">
    <property type="component" value="Unassembled WGS sequence"/>
</dbReference>
<evidence type="ECO:0000256" key="5">
    <source>
        <dbReference type="ARBA" id="ARBA00022692"/>
    </source>
</evidence>
<evidence type="ECO:0000256" key="3">
    <source>
        <dbReference type="ARBA" id="ARBA00022553"/>
    </source>
</evidence>
<dbReference type="InterPro" id="IPR003660">
    <property type="entry name" value="HAMP_dom"/>
</dbReference>
<accession>A0A2V3Y1K5</accession>
<keyword evidence="4" id="KW-0808">Transferase</keyword>
<reference evidence="14 15" key="1">
    <citation type="submission" date="2018-05" db="EMBL/GenBank/DDBJ databases">
        <title>Genomic Encyclopedia of Type Strains, Phase IV (KMG-IV): sequencing the most valuable type-strain genomes for metagenomic binning, comparative biology and taxonomic classification.</title>
        <authorList>
            <person name="Goeker M."/>
        </authorList>
    </citation>
    <scope>NUCLEOTIDE SEQUENCE [LARGE SCALE GENOMIC DNA]</scope>
    <source>
        <strain evidence="14 15">DSM 24995</strain>
    </source>
</reference>
<organism evidence="14 15">
    <name type="scientific">Hungatella effluvii</name>
    <dbReference type="NCBI Taxonomy" id="1096246"/>
    <lineage>
        <taxon>Bacteria</taxon>
        <taxon>Bacillati</taxon>
        <taxon>Bacillota</taxon>
        <taxon>Clostridia</taxon>
        <taxon>Lachnospirales</taxon>
        <taxon>Lachnospiraceae</taxon>
        <taxon>Hungatella</taxon>
    </lineage>
</organism>
<evidence type="ECO:0000256" key="6">
    <source>
        <dbReference type="ARBA" id="ARBA00022741"/>
    </source>
</evidence>
<dbReference type="InterPro" id="IPR036890">
    <property type="entry name" value="HATPase_C_sf"/>
</dbReference>
<evidence type="ECO:0000256" key="4">
    <source>
        <dbReference type="ARBA" id="ARBA00022679"/>
    </source>
</evidence>
<dbReference type="GeneID" id="86062486"/>
<protein>
    <submittedName>
        <fullName evidence="14">HAMP domain-containing protein</fullName>
    </submittedName>
</protein>
<keyword evidence="11 12" id="KW-0472">Membrane</keyword>
<evidence type="ECO:0000256" key="2">
    <source>
        <dbReference type="ARBA" id="ARBA00022475"/>
    </source>
</evidence>
<proteinExistence type="predicted"/>
<feature type="transmembrane region" description="Helical" evidence="12">
    <location>
        <begin position="288"/>
        <end position="307"/>
    </location>
</feature>
<evidence type="ECO:0000256" key="1">
    <source>
        <dbReference type="ARBA" id="ARBA00004651"/>
    </source>
</evidence>
<evidence type="ECO:0000256" key="12">
    <source>
        <dbReference type="SAM" id="Phobius"/>
    </source>
</evidence>
<keyword evidence="7" id="KW-0418">Kinase</keyword>
<name>A0A2V3Y1K5_9FIRM</name>
<evidence type="ECO:0000256" key="11">
    <source>
        <dbReference type="ARBA" id="ARBA00023136"/>
    </source>
</evidence>
<dbReference type="AlphaFoldDB" id="A0A2V3Y1K5"/>
<dbReference type="InterPro" id="IPR010559">
    <property type="entry name" value="Sig_transdc_His_kin_internal"/>
</dbReference>
<dbReference type="PANTHER" id="PTHR34220:SF11">
    <property type="entry name" value="SENSOR PROTEIN KINASE HPTS"/>
    <property type="match status" value="1"/>
</dbReference>
<dbReference type="SUPFAM" id="SSF55874">
    <property type="entry name" value="ATPase domain of HSP90 chaperone/DNA topoisomerase II/histidine kinase"/>
    <property type="match status" value="1"/>
</dbReference>
<keyword evidence="10" id="KW-0902">Two-component regulatory system</keyword>
<dbReference type="PANTHER" id="PTHR34220">
    <property type="entry name" value="SENSOR HISTIDINE KINASE YPDA"/>
    <property type="match status" value="1"/>
</dbReference>
<evidence type="ECO:0000256" key="7">
    <source>
        <dbReference type="ARBA" id="ARBA00022777"/>
    </source>
</evidence>
<dbReference type="GO" id="GO:0000155">
    <property type="term" value="F:phosphorelay sensor kinase activity"/>
    <property type="evidence" value="ECO:0007669"/>
    <property type="project" value="InterPro"/>
</dbReference>
<dbReference type="Gene3D" id="3.30.565.10">
    <property type="entry name" value="Histidine kinase-like ATPase, C-terminal domain"/>
    <property type="match status" value="1"/>
</dbReference>
<dbReference type="PROSITE" id="PS50885">
    <property type="entry name" value="HAMP"/>
    <property type="match status" value="1"/>
</dbReference>
<dbReference type="PROSITE" id="PS51257">
    <property type="entry name" value="PROKAR_LIPOPROTEIN"/>
    <property type="match status" value="1"/>
</dbReference>
<evidence type="ECO:0000313" key="15">
    <source>
        <dbReference type="Proteomes" id="UP000248057"/>
    </source>
</evidence>
<comment type="caution">
    <text evidence="14">The sequence shown here is derived from an EMBL/GenBank/DDBJ whole genome shotgun (WGS) entry which is preliminary data.</text>
</comment>
<evidence type="ECO:0000313" key="14">
    <source>
        <dbReference type="EMBL" id="PXX51997.1"/>
    </source>
</evidence>
<sequence>MKVKKIISSNHLIILLISCYLLILTVISTVACYFSYQRSKVELLTELDMMQLQAAEEYKNLTDQFWEYYMPIFENSSQYYPVLQSYFVSGSTGTLSPLDKFNLSSLLSQIALRDNRVQWVAAWSPSRSVNYIYDTEQRTLQMLDDDFPYLEHLQKKSKAMEIYSEQQYDSQGVSWSTLAIAGGLPAGMGKGSIIIGCSLAKLDQICQNNSPAETLQFDILVDGNRIFSSGDRPVTDQDVPLPGQNGLRRLEGRRYYLSSYVQPSNGAVITYSLRFSELLKLSHKNTPFVLVIILVLVLLSVLLYVLLIRTISHEVGMIRDGLDKIGQKQFDSRITGPFFQNSFANIAESINEMAQSLKENIDRAYFYELKQKEAELQELQSKFNPHFLYNSLELFRARCYQNDDPETAELIAQTASIFRGFIGSRTFIPIQEELAFSKRYLVLFSARFDDGAQILYDIDTEVLQYGIIRNVFQPLIENYFSHGYDAERDDNSILFRGYIQDEEHIVFEVTDNGLGISPDRLSQLNASLHEPITSEKESYGLKNLHQRLRLFYGEGYGLSIYNNPVKGITIKMVIRKLKCSEGEN</sequence>
<keyword evidence="15" id="KW-1185">Reference proteome</keyword>
<keyword evidence="3" id="KW-0597">Phosphoprotein</keyword>
<dbReference type="InterPro" id="IPR050640">
    <property type="entry name" value="Bact_2-comp_sensor_kinase"/>
</dbReference>
<dbReference type="Gene3D" id="6.10.340.10">
    <property type="match status" value="1"/>
</dbReference>
<dbReference type="RefSeq" id="WP_110323814.1">
    <property type="nucleotide sequence ID" value="NZ_QJKD01000008.1"/>
</dbReference>
<feature type="transmembrane region" description="Helical" evidence="12">
    <location>
        <begin position="12"/>
        <end position="36"/>
    </location>
</feature>
<dbReference type="SMART" id="SM00304">
    <property type="entry name" value="HAMP"/>
    <property type="match status" value="1"/>
</dbReference>
<dbReference type="GO" id="GO:0005524">
    <property type="term" value="F:ATP binding"/>
    <property type="evidence" value="ECO:0007669"/>
    <property type="project" value="UniProtKB-KW"/>
</dbReference>
<dbReference type="Pfam" id="PF06580">
    <property type="entry name" value="His_kinase"/>
    <property type="match status" value="1"/>
</dbReference>
<gene>
    <name evidence="14" type="ORF">DFR60_10882</name>
</gene>
<evidence type="ECO:0000256" key="9">
    <source>
        <dbReference type="ARBA" id="ARBA00022989"/>
    </source>
</evidence>
<evidence type="ECO:0000256" key="8">
    <source>
        <dbReference type="ARBA" id="ARBA00022840"/>
    </source>
</evidence>
<keyword evidence="5 12" id="KW-0812">Transmembrane</keyword>